<evidence type="ECO:0000313" key="1">
    <source>
        <dbReference type="EMBL" id="ABC29399.1"/>
    </source>
</evidence>
<protein>
    <recommendedName>
        <fullName evidence="3">YbjN domain-containing protein</fullName>
    </recommendedName>
</protein>
<gene>
    <name evidence="1" type="ordered locus">HCH_02607</name>
</gene>
<dbReference type="KEGG" id="hch:HCH_02607"/>
<dbReference type="STRING" id="349521.HCH_02607"/>
<sequence length="157" mass="17300">MPHIQFINSDSLLKWLKDLEVDHYLCGQCQGVHIADLQSQEGVLESRVFLEQECLIFTTEVELRASALLNLVAELPRLNGAYANIKTFADLADDGAPRVIMCDTLWVSAGVTKEQLGVFLRNALEAKQDILRECLDCGFIATADAGAPSAPMERALH</sequence>
<accession>Q2SIX5</accession>
<proteinExistence type="predicted"/>
<dbReference type="Proteomes" id="UP000000238">
    <property type="component" value="Chromosome"/>
</dbReference>
<dbReference type="InterPro" id="IPR019660">
    <property type="entry name" value="Put_sensory_transdc_reg_YbjN"/>
</dbReference>
<dbReference type="eggNOG" id="ENOG502ZC96">
    <property type="taxonomic scope" value="Bacteria"/>
</dbReference>
<dbReference type="OrthoDB" id="6398515at2"/>
<organism evidence="1 2">
    <name type="scientific">Hahella chejuensis (strain KCTC 2396)</name>
    <dbReference type="NCBI Taxonomy" id="349521"/>
    <lineage>
        <taxon>Bacteria</taxon>
        <taxon>Pseudomonadati</taxon>
        <taxon>Pseudomonadota</taxon>
        <taxon>Gammaproteobacteria</taxon>
        <taxon>Oceanospirillales</taxon>
        <taxon>Hahellaceae</taxon>
        <taxon>Hahella</taxon>
    </lineage>
</organism>
<dbReference type="Pfam" id="PF10722">
    <property type="entry name" value="YbjN"/>
    <property type="match status" value="1"/>
</dbReference>
<keyword evidence="2" id="KW-1185">Reference proteome</keyword>
<name>Q2SIX5_HAHCH</name>
<dbReference type="HOGENOM" id="CLU_115861_0_0_6"/>
<dbReference type="RefSeq" id="WP_011396468.1">
    <property type="nucleotide sequence ID" value="NC_007645.1"/>
</dbReference>
<evidence type="ECO:0000313" key="2">
    <source>
        <dbReference type="Proteomes" id="UP000000238"/>
    </source>
</evidence>
<evidence type="ECO:0008006" key="3">
    <source>
        <dbReference type="Google" id="ProtNLM"/>
    </source>
</evidence>
<reference evidence="1 2" key="1">
    <citation type="journal article" date="2005" name="Nucleic Acids Res.">
        <title>Genomic blueprint of Hahella chejuensis, a marine microbe producing an algicidal agent.</title>
        <authorList>
            <person name="Jeong H."/>
            <person name="Yim J.H."/>
            <person name="Lee C."/>
            <person name="Choi S.-H."/>
            <person name="Park Y.K."/>
            <person name="Yoon S.H."/>
            <person name="Hur C.-G."/>
            <person name="Kang H.-Y."/>
            <person name="Kim D."/>
            <person name="Lee H.H."/>
            <person name="Park K.H."/>
            <person name="Park S.-H."/>
            <person name="Park H.-S."/>
            <person name="Lee H.K."/>
            <person name="Oh T.K."/>
            <person name="Kim J.F."/>
        </authorList>
    </citation>
    <scope>NUCLEOTIDE SEQUENCE [LARGE SCALE GENOMIC DNA]</scope>
    <source>
        <strain evidence="1 2">KCTC 2396</strain>
    </source>
</reference>
<dbReference type="AlphaFoldDB" id="Q2SIX5"/>
<dbReference type="EMBL" id="CP000155">
    <property type="protein sequence ID" value="ABC29399.1"/>
    <property type="molecule type" value="Genomic_DNA"/>
</dbReference>